<evidence type="ECO:0000313" key="1">
    <source>
        <dbReference type="EMBL" id="ALO17288.1"/>
    </source>
</evidence>
<accession>A0A0S2I4D8</accession>
<evidence type="ECO:0000313" key="2">
    <source>
        <dbReference type="Proteomes" id="UP000064893"/>
    </source>
</evidence>
<dbReference type="PATRIC" id="fig|1307839.3.peg.3946"/>
<protein>
    <submittedName>
        <fullName evidence="1">Uncharacterized protein</fullName>
    </submittedName>
</protein>
<proteinExistence type="predicted"/>
<name>A0A0S2I4D8_9BACT</name>
<sequence length="454" mass="51906">MSAIQFTGEKLLHMKIFNRNLLLIVLAMLATLPVRAQEEAEKPETVYRRSSLYPILLETKPVFSDQSEAELNAIVMKAYDEAPFPEKYNDHRLSEVSFKFKDYSSISAEELQKEEEDSGKKKNGRKIDQKYLEAINKYLEEKDVARRMVAKWFNRKDDGSFDMSMIHDRGAYNASAMEVQLASGSIRGMAAIKDAGEELIKNTFVVVNRMRFVKNEPIARATRDVAIENAKNTIDNQLAQMAAIKTAEIAYNAAKDGYSVWNVAYLYQLEWNDEIADKFYMDMWMDSTSIDPERKAIFDNTDIFKLNYVGFQKAKSLVLLGIGKKPEEILTVATVRNIDRVYVKLQKEYDVFKTKTPILSTDPIIAKIGMKEGVEGGDKFDVLEMVWDEKTGLTRYDKVGSVKVKKKDIWDNRYVLDVDDTKLENGDEEKEIKGTIFKGGGRKVMAGMLLRQVK</sequence>
<dbReference type="KEGG" id="blq:L21SP5_03690"/>
<dbReference type="STRING" id="1307839.L21SP5_03690"/>
<keyword evidence="2" id="KW-1185">Reference proteome</keyword>
<dbReference type="AlphaFoldDB" id="A0A0S2I4D8"/>
<reference evidence="1 2" key="1">
    <citation type="submission" date="2015-11" db="EMBL/GenBank/DDBJ databases">
        <title>Description and complete genome sequence of a novel strain predominating in hypersaline microbial mats and representing a new family of the Bacteriodetes phylum.</title>
        <authorList>
            <person name="Spring S."/>
            <person name="Bunk B."/>
            <person name="Sproer C."/>
            <person name="Klenk H.-P."/>
        </authorList>
    </citation>
    <scope>NUCLEOTIDE SEQUENCE [LARGE SCALE GENOMIC DNA]</scope>
    <source>
        <strain evidence="1 2">L21-Spi-D4</strain>
    </source>
</reference>
<organism evidence="1 2">
    <name type="scientific">Salinivirga cyanobacteriivorans</name>
    <dbReference type="NCBI Taxonomy" id="1307839"/>
    <lineage>
        <taxon>Bacteria</taxon>
        <taxon>Pseudomonadati</taxon>
        <taxon>Bacteroidota</taxon>
        <taxon>Bacteroidia</taxon>
        <taxon>Bacteroidales</taxon>
        <taxon>Salinivirgaceae</taxon>
        <taxon>Salinivirga</taxon>
    </lineage>
</organism>
<gene>
    <name evidence="1" type="ORF">L21SP5_03690</name>
</gene>
<dbReference type="Proteomes" id="UP000064893">
    <property type="component" value="Chromosome"/>
</dbReference>
<dbReference type="EMBL" id="CP013118">
    <property type="protein sequence ID" value="ALO17288.1"/>
    <property type="molecule type" value="Genomic_DNA"/>
</dbReference>